<dbReference type="OrthoDB" id="2831558at2759"/>
<gene>
    <name evidence="1" type="ORF">CVT26_000043</name>
</gene>
<comment type="caution">
    <text evidence="1">The sequence shown here is derived from an EMBL/GenBank/DDBJ whole genome shotgun (WGS) entry which is preliminary data.</text>
</comment>
<sequence length="579" mass="65703">MPRQGLLRLVCNSLKAPASFHLSPSSFTSTISRTTGFAPRRNLSIGTGSSSDLFEYTSGRWIYNDCLRRAERRLVFDVEGLSQLAAESVGRSPADVVKISKLAEGGANRIFLITLQDDFQMIARIPYPVTIPKYYAVASEVATMESLRSSGLPVPEVYGYSPTPDNAAKTEYIFMEFMKGVKLSDVWMELGEPDVASVLSQVVQLETKMMSLSFPAGGSIYYSHDLEKMPGVLTIPLKDERFCVGPDTRLPMWFGRRSQLDIDRGPYRNPQEVLSAAAVKEVAYLEKFGRPLLPFNRWRRFAYQFQPQSPSAHIDNLRRYLLMAPSIVPKDPALNRFCLRHPDLQQSNIIVHWSPDSGWQVVSLLDWQHASVLPLFLVAGVPQRLQNYNDPVSQSMTPPSLPENIDELEEDDRAAAMDVHHRRLAYYHYVWNTAHYNEPHYNAAIDPTRVLRRRLFNHAGYPWEGETLELKVALIEATQRWAELTDGGSSCPVVFDSDDVRETMDVNEVQAQMDSTFELWQDMVGAGPEGWVHTEHYEAAVARCKQVKEDVLAKCTSDEERAEILEHWPWDDMDEGDYS</sequence>
<dbReference type="InParanoid" id="A0A409VGD6"/>
<dbReference type="InterPro" id="IPR011009">
    <property type="entry name" value="Kinase-like_dom_sf"/>
</dbReference>
<reference evidence="1 2" key="1">
    <citation type="journal article" date="2018" name="Evol. Lett.">
        <title>Horizontal gene cluster transfer increased hallucinogenic mushroom diversity.</title>
        <authorList>
            <person name="Reynolds H.T."/>
            <person name="Vijayakumar V."/>
            <person name="Gluck-Thaler E."/>
            <person name="Korotkin H.B."/>
            <person name="Matheny P.B."/>
            <person name="Slot J.C."/>
        </authorList>
    </citation>
    <scope>NUCLEOTIDE SEQUENCE [LARGE SCALE GENOMIC DNA]</scope>
    <source>
        <strain evidence="1 2">SRW20</strain>
    </source>
</reference>
<dbReference type="Proteomes" id="UP000284706">
    <property type="component" value="Unassembled WGS sequence"/>
</dbReference>
<name>A0A409VGD6_9AGAR</name>
<dbReference type="Gene3D" id="3.30.200.20">
    <property type="entry name" value="Phosphorylase Kinase, domain 1"/>
    <property type="match status" value="1"/>
</dbReference>
<dbReference type="GO" id="GO:0005739">
    <property type="term" value="C:mitochondrion"/>
    <property type="evidence" value="ECO:0007669"/>
    <property type="project" value="TreeGrafter"/>
</dbReference>
<evidence type="ECO:0000313" key="2">
    <source>
        <dbReference type="Proteomes" id="UP000284706"/>
    </source>
</evidence>
<keyword evidence="2" id="KW-1185">Reference proteome</keyword>
<evidence type="ECO:0000313" key="1">
    <source>
        <dbReference type="EMBL" id="PPQ65328.1"/>
    </source>
</evidence>
<dbReference type="SUPFAM" id="SSF56112">
    <property type="entry name" value="Protein kinase-like (PK-like)"/>
    <property type="match status" value="1"/>
</dbReference>
<accession>A0A409VGD6</accession>
<dbReference type="InterPro" id="IPR051035">
    <property type="entry name" value="Mito_inheritance_9"/>
</dbReference>
<dbReference type="PANTHER" id="PTHR36091">
    <property type="entry name" value="ALTERED INHERITANCE OF MITOCHONDRIA PROTEIN 9, MITOCHONDRIAL"/>
    <property type="match status" value="1"/>
</dbReference>
<proteinExistence type="predicted"/>
<protein>
    <submittedName>
        <fullName evidence="1">Uncharacterized protein</fullName>
    </submittedName>
</protein>
<dbReference type="EMBL" id="NHYE01005655">
    <property type="protein sequence ID" value="PPQ65328.1"/>
    <property type="molecule type" value="Genomic_DNA"/>
</dbReference>
<dbReference type="AlphaFoldDB" id="A0A409VGD6"/>
<dbReference type="STRING" id="231916.A0A409VGD6"/>
<organism evidence="1 2">
    <name type="scientific">Gymnopilus dilepis</name>
    <dbReference type="NCBI Taxonomy" id="231916"/>
    <lineage>
        <taxon>Eukaryota</taxon>
        <taxon>Fungi</taxon>
        <taxon>Dikarya</taxon>
        <taxon>Basidiomycota</taxon>
        <taxon>Agaricomycotina</taxon>
        <taxon>Agaricomycetes</taxon>
        <taxon>Agaricomycetidae</taxon>
        <taxon>Agaricales</taxon>
        <taxon>Agaricineae</taxon>
        <taxon>Hymenogastraceae</taxon>
        <taxon>Gymnopilus</taxon>
    </lineage>
</organism>
<dbReference type="PANTHER" id="PTHR36091:SF2">
    <property type="entry name" value="AMINOGLYCOSIDE PHOSPHOTRANSFERASE DOMAIN-CONTAINING PROTEIN"/>
    <property type="match status" value="1"/>
</dbReference>